<sequence>MAISQRLTKDNNTCPDADLGALCDTDCRGAYIACRQNCNDLTCDNECAIEYVECLSDCPCGVNCPNGCEDCEHPTCQPSPCEIPEENKDFLRCKNSNEKMLNGCLSNCYSYDCSEICTQEFLENTKNCPCNPGCPQGCPFCPDYNCEIDDGFLAMTYFYSFSAPLEGNVERTQINYPIGNPLYITGSGYAYLQDTFYIFGGEYDRYMISKLDGYFYKIFFATEIKNGESHYYSNSVAVLSDDSKVLLCFTSDIDYKSCMYFDGSSVGLESSKTNSDHILGCIGNYREAIMAFGCDSTSRGKYAEIRDPETGDWSYTTNFPIDNIYTEGASCIGVGDAMLTIGGYGDLSQAIYLFKNESWNRLGNLSTYHYFGSVINFNDEIYALGAYAIEKFTVDTTNGTMSSSTIFYDYPPALEYEIYSPLVIRKSDSERQKELLI</sequence>
<dbReference type="Proteomes" id="UP001158576">
    <property type="component" value="Chromosome 2"/>
</dbReference>
<keyword evidence="2" id="KW-1185">Reference proteome</keyword>
<name>A0ABN7TCU1_OIKDI</name>
<dbReference type="SUPFAM" id="SSF117281">
    <property type="entry name" value="Kelch motif"/>
    <property type="match status" value="1"/>
</dbReference>
<dbReference type="InterPro" id="IPR015915">
    <property type="entry name" value="Kelch-typ_b-propeller"/>
</dbReference>
<dbReference type="Gene3D" id="2.120.10.80">
    <property type="entry name" value="Kelch-type beta propeller"/>
    <property type="match status" value="1"/>
</dbReference>
<proteinExistence type="predicted"/>
<protein>
    <submittedName>
        <fullName evidence="1">Oidioi.mRNA.OKI2018_I69.chr2.g8137.t1.cds</fullName>
    </submittedName>
</protein>
<evidence type="ECO:0000313" key="1">
    <source>
        <dbReference type="EMBL" id="CAG5114057.1"/>
    </source>
</evidence>
<organism evidence="1 2">
    <name type="scientific">Oikopleura dioica</name>
    <name type="common">Tunicate</name>
    <dbReference type="NCBI Taxonomy" id="34765"/>
    <lineage>
        <taxon>Eukaryota</taxon>
        <taxon>Metazoa</taxon>
        <taxon>Chordata</taxon>
        <taxon>Tunicata</taxon>
        <taxon>Appendicularia</taxon>
        <taxon>Copelata</taxon>
        <taxon>Oikopleuridae</taxon>
        <taxon>Oikopleura</taxon>
    </lineage>
</organism>
<evidence type="ECO:0000313" key="2">
    <source>
        <dbReference type="Proteomes" id="UP001158576"/>
    </source>
</evidence>
<accession>A0ABN7TCU1</accession>
<reference evidence="1 2" key="1">
    <citation type="submission" date="2021-04" db="EMBL/GenBank/DDBJ databases">
        <authorList>
            <person name="Bliznina A."/>
        </authorList>
    </citation>
    <scope>NUCLEOTIDE SEQUENCE [LARGE SCALE GENOMIC DNA]</scope>
</reference>
<gene>
    <name evidence="1" type="ORF">OKIOD_LOCUS16902</name>
</gene>
<dbReference type="EMBL" id="OU015567">
    <property type="protein sequence ID" value="CAG5114057.1"/>
    <property type="molecule type" value="Genomic_DNA"/>
</dbReference>